<evidence type="ECO:0000313" key="2">
    <source>
        <dbReference type="EMBL" id="RKQ63503.1"/>
    </source>
</evidence>
<evidence type="ECO:0008006" key="4">
    <source>
        <dbReference type="Google" id="ProtNLM"/>
    </source>
</evidence>
<evidence type="ECO:0000256" key="1">
    <source>
        <dbReference type="SAM" id="Phobius"/>
    </source>
</evidence>
<dbReference type="EMBL" id="RBIE01000001">
    <property type="protein sequence ID" value="RKQ63503.1"/>
    <property type="molecule type" value="Genomic_DNA"/>
</dbReference>
<evidence type="ECO:0000313" key="3">
    <source>
        <dbReference type="Proteomes" id="UP000280881"/>
    </source>
</evidence>
<organism evidence="2 3">
    <name type="scientific">Thermovibrio guaymasensis</name>
    <dbReference type="NCBI Taxonomy" id="240167"/>
    <lineage>
        <taxon>Bacteria</taxon>
        <taxon>Pseudomonadati</taxon>
        <taxon>Aquificota</taxon>
        <taxon>Aquificia</taxon>
        <taxon>Desulfurobacteriales</taxon>
        <taxon>Desulfurobacteriaceae</taxon>
        <taxon>Thermovibrio</taxon>
    </lineage>
</organism>
<dbReference type="PANTHER" id="PTHR38139">
    <property type="entry name" value="GATE DOMAIN-CONTAINING PROTEIN"/>
    <property type="match status" value="1"/>
</dbReference>
<feature type="transmembrane region" description="Helical" evidence="1">
    <location>
        <begin position="6"/>
        <end position="33"/>
    </location>
</feature>
<dbReference type="AlphaFoldDB" id="A0A420W856"/>
<dbReference type="OrthoDB" id="11816at2"/>
<dbReference type="InterPro" id="IPR038880">
    <property type="entry name" value="MJ0871-like"/>
</dbReference>
<keyword evidence="1" id="KW-0812">Transmembrane</keyword>
<name>A0A420W856_9BACT</name>
<feature type="transmembrane region" description="Helical" evidence="1">
    <location>
        <begin position="284"/>
        <end position="303"/>
    </location>
</feature>
<feature type="transmembrane region" description="Helical" evidence="1">
    <location>
        <begin position="245"/>
        <end position="264"/>
    </location>
</feature>
<keyword evidence="3" id="KW-1185">Reference proteome</keyword>
<feature type="transmembrane region" description="Helical" evidence="1">
    <location>
        <begin position="214"/>
        <end position="233"/>
    </location>
</feature>
<proteinExistence type="predicted"/>
<accession>A0A420W856</accession>
<comment type="caution">
    <text evidence="2">The sequence shown here is derived from an EMBL/GenBank/DDBJ whole genome shotgun (WGS) entry which is preliminary data.</text>
</comment>
<dbReference type="PANTHER" id="PTHR38139:SF1">
    <property type="entry name" value="NUCLEOSIDE TRANSPORTER_FEOB GTPASE GATE DOMAIN-CONTAINING PROTEIN"/>
    <property type="match status" value="1"/>
</dbReference>
<gene>
    <name evidence="2" type="ORF">C7457_0377</name>
</gene>
<dbReference type="RefSeq" id="WP_121169749.1">
    <property type="nucleotide sequence ID" value="NZ_RBIE01000001.1"/>
</dbReference>
<dbReference type="Proteomes" id="UP000280881">
    <property type="component" value="Unassembled WGS sequence"/>
</dbReference>
<keyword evidence="1" id="KW-0472">Membrane</keyword>
<sequence length="306" mass="34289">MSFTELYLFIVAAVVFGYVLAAVLVETGLVNWLGLKTLPLAKFGIHPLLTQVPVIYLVSPRAAHVVASKLLKEGRVKPADLYLTILATNFPMRLMFLYRYYFPVLLPLIGVIALYYALLRLAFDVLLLVLVSVFGRLRYKSLPPVSYAFESAKVNFSFESISFGLKRGLKEGFLFTLKFTPLFLLVVLLIKAGAMDWLTLKLKPYFGSLGFNSLEITYITTAAISPPVAYGLIKVMVKEGIKTSHILGTMAVGNAMFSLLRSWWSYLLPYYLGLYPLRITAVLLLLQAGLPILYNFTVGIILVRFF</sequence>
<reference evidence="2 3" key="1">
    <citation type="submission" date="2018-10" db="EMBL/GenBank/DDBJ databases">
        <title>Genomic Encyclopedia of Type Strains, Phase IV (KMG-IV): sequencing the most valuable type-strain genomes for metagenomic binning, comparative biology and taxonomic classification.</title>
        <authorList>
            <person name="Goeker M."/>
        </authorList>
    </citation>
    <scope>NUCLEOTIDE SEQUENCE [LARGE SCALE GENOMIC DNA]</scope>
    <source>
        <strain evidence="2 3">DSM 15521</strain>
    </source>
</reference>
<protein>
    <recommendedName>
        <fullName evidence="4">Nucleoside recognition protein</fullName>
    </recommendedName>
</protein>
<feature type="transmembrane region" description="Helical" evidence="1">
    <location>
        <begin position="173"/>
        <end position="194"/>
    </location>
</feature>
<keyword evidence="1" id="KW-1133">Transmembrane helix</keyword>